<dbReference type="RefSeq" id="WP_147043733.1">
    <property type="nucleotide sequence ID" value="NZ_BAABIR010000001.1"/>
</dbReference>
<evidence type="ECO:0000313" key="10">
    <source>
        <dbReference type="Proteomes" id="UP000321249"/>
    </source>
</evidence>
<reference evidence="9 10" key="1">
    <citation type="journal article" date="2015" name="J. Microbiol.">
        <title>Sphingosinicella ginsenosidimutans sp. nov., with ginsenoside converting activity.</title>
        <authorList>
            <person name="Kim J.K."/>
            <person name="Kang M.S."/>
            <person name="Park S.C."/>
            <person name="Kim K.M."/>
            <person name="Choi K."/>
            <person name="Yoon M.H."/>
            <person name="Im W.T."/>
        </authorList>
    </citation>
    <scope>NUCLEOTIDE SEQUENCE [LARGE SCALE GENOMIC DNA]</scope>
    <source>
        <strain evidence="9 10">BS-11</strain>
    </source>
</reference>
<organism evidence="9 10">
    <name type="scientific">Allosphingosinicella ginsenosidimutans</name>
    <dbReference type="NCBI Taxonomy" id="1176539"/>
    <lineage>
        <taxon>Bacteria</taxon>
        <taxon>Pseudomonadati</taxon>
        <taxon>Pseudomonadota</taxon>
        <taxon>Alphaproteobacteria</taxon>
        <taxon>Sphingomonadales</taxon>
        <taxon>Sphingomonadaceae</taxon>
        <taxon>Allosphingosinicella</taxon>
    </lineage>
</organism>
<feature type="transmembrane region" description="Helical" evidence="8">
    <location>
        <begin position="75"/>
        <end position="94"/>
    </location>
</feature>
<keyword evidence="3" id="KW-0813">Transport</keyword>
<evidence type="ECO:0000256" key="1">
    <source>
        <dbReference type="ARBA" id="ARBA00004651"/>
    </source>
</evidence>
<dbReference type="OrthoDB" id="554695at2"/>
<protein>
    <recommendedName>
        <fullName evidence="8">Probable membrane transporter protein</fullName>
    </recommendedName>
</protein>
<dbReference type="EMBL" id="VOQQ01000001">
    <property type="protein sequence ID" value="TXC64328.1"/>
    <property type="molecule type" value="Genomic_DNA"/>
</dbReference>
<dbReference type="InterPro" id="IPR052017">
    <property type="entry name" value="TSUP"/>
</dbReference>
<feature type="transmembrane region" description="Helical" evidence="8">
    <location>
        <begin position="100"/>
        <end position="118"/>
    </location>
</feature>
<evidence type="ECO:0000313" key="9">
    <source>
        <dbReference type="EMBL" id="TXC64328.1"/>
    </source>
</evidence>
<comment type="similarity">
    <text evidence="2 8">Belongs to the 4-toluene sulfonate uptake permease (TSUP) (TC 2.A.102) family.</text>
</comment>
<keyword evidence="4 8" id="KW-1003">Cell membrane</keyword>
<feature type="transmembrane region" description="Helical" evidence="8">
    <location>
        <begin position="229"/>
        <end position="248"/>
    </location>
</feature>
<dbReference type="GO" id="GO:0005886">
    <property type="term" value="C:plasma membrane"/>
    <property type="evidence" value="ECO:0007669"/>
    <property type="project" value="UniProtKB-SubCell"/>
</dbReference>
<dbReference type="PANTHER" id="PTHR30269">
    <property type="entry name" value="TRANSMEMBRANE PROTEIN YFCA"/>
    <property type="match status" value="1"/>
</dbReference>
<dbReference type="PANTHER" id="PTHR30269:SF0">
    <property type="entry name" value="MEMBRANE TRANSPORTER PROTEIN YFCA-RELATED"/>
    <property type="match status" value="1"/>
</dbReference>
<sequence length="252" mass="25276">MIAPLDFLLLLIAAFGAGCVNAIAGGGSIFTFPVLLAVGVPPVSANITNTVALCPGYVGGVVGQWRDLAGQGRRLAILLPVAALGGVIGAWLLTRTSDRTFMTLVPALVLAASALLAVQEPLRRRLSGGTRRIALGWAIAPVAIAAVYGGYFGAGVSVIFLALIGIAIEDSLTRLNALKQAMSLAANVTAALYFATSGGIVWPIAGVMAVGALAGGAAGGRLASLVRPGTLRVVVVVGGLVLAGYFAFEAAA</sequence>
<dbReference type="InterPro" id="IPR002781">
    <property type="entry name" value="TM_pro_TauE-like"/>
</dbReference>
<dbReference type="AlphaFoldDB" id="A0A5C6TX35"/>
<evidence type="ECO:0000256" key="8">
    <source>
        <dbReference type="RuleBase" id="RU363041"/>
    </source>
</evidence>
<accession>A0A5C6TX35</accession>
<comment type="caution">
    <text evidence="9">The sequence shown here is derived from an EMBL/GenBank/DDBJ whole genome shotgun (WGS) entry which is preliminary data.</text>
</comment>
<evidence type="ECO:0000256" key="5">
    <source>
        <dbReference type="ARBA" id="ARBA00022692"/>
    </source>
</evidence>
<keyword evidence="10" id="KW-1185">Reference proteome</keyword>
<evidence type="ECO:0000256" key="6">
    <source>
        <dbReference type="ARBA" id="ARBA00022989"/>
    </source>
</evidence>
<comment type="subcellular location">
    <subcellularLocation>
        <location evidence="1 8">Cell membrane</location>
        <topology evidence="1 8">Multi-pass membrane protein</topology>
    </subcellularLocation>
</comment>
<evidence type="ECO:0000256" key="2">
    <source>
        <dbReference type="ARBA" id="ARBA00009142"/>
    </source>
</evidence>
<keyword evidence="7 8" id="KW-0472">Membrane</keyword>
<dbReference type="Proteomes" id="UP000321249">
    <property type="component" value="Unassembled WGS sequence"/>
</dbReference>
<feature type="transmembrane region" description="Helical" evidence="8">
    <location>
        <begin position="139"/>
        <end position="168"/>
    </location>
</feature>
<proteinExistence type="inferred from homology"/>
<feature type="transmembrane region" description="Helical" evidence="8">
    <location>
        <begin position="188"/>
        <end position="217"/>
    </location>
</feature>
<keyword evidence="5 8" id="KW-0812">Transmembrane</keyword>
<evidence type="ECO:0000256" key="7">
    <source>
        <dbReference type="ARBA" id="ARBA00023136"/>
    </source>
</evidence>
<dbReference type="Pfam" id="PF01925">
    <property type="entry name" value="TauE"/>
    <property type="match status" value="1"/>
</dbReference>
<evidence type="ECO:0000256" key="3">
    <source>
        <dbReference type="ARBA" id="ARBA00022448"/>
    </source>
</evidence>
<evidence type="ECO:0000256" key="4">
    <source>
        <dbReference type="ARBA" id="ARBA00022475"/>
    </source>
</evidence>
<keyword evidence="6 8" id="KW-1133">Transmembrane helix</keyword>
<gene>
    <name evidence="9" type="ORF">FRZ32_12115</name>
</gene>
<name>A0A5C6TX35_9SPHN</name>